<dbReference type="AlphaFoldDB" id="A0A8B8NA16"/>
<feature type="signal peptide" evidence="3">
    <location>
        <begin position="1"/>
        <end position="24"/>
    </location>
</feature>
<protein>
    <submittedName>
        <fullName evidence="6">Cysteine proteinase inhibitor 1-like</fullName>
    </submittedName>
</protein>
<name>A0A8B8NA16_9MYRT</name>
<dbReference type="Gene3D" id="3.10.450.10">
    <property type="match status" value="1"/>
</dbReference>
<evidence type="ECO:0000256" key="3">
    <source>
        <dbReference type="SAM" id="SignalP"/>
    </source>
</evidence>
<dbReference type="KEGG" id="rarg:115732725"/>
<dbReference type="PANTHER" id="PTHR47364">
    <property type="entry name" value="CYSTEINE PROTEINASE INHIBITOR 5"/>
    <property type="match status" value="1"/>
</dbReference>
<dbReference type="GeneID" id="115732725"/>
<accession>A0A8B8NA16</accession>
<dbReference type="InterPro" id="IPR046350">
    <property type="entry name" value="Cystatin_sf"/>
</dbReference>
<evidence type="ECO:0000259" key="4">
    <source>
        <dbReference type="SMART" id="SM00043"/>
    </source>
</evidence>
<keyword evidence="1" id="KW-0646">Protease inhibitor</keyword>
<keyword evidence="3" id="KW-0732">Signal</keyword>
<dbReference type="CDD" id="cd00042">
    <property type="entry name" value="CY"/>
    <property type="match status" value="1"/>
</dbReference>
<evidence type="ECO:0000313" key="5">
    <source>
        <dbReference type="Proteomes" id="UP000827889"/>
    </source>
</evidence>
<dbReference type="PANTHER" id="PTHR47364:SF2">
    <property type="entry name" value="CYSTEINE PROTEINASE INHIBITOR 5"/>
    <property type="match status" value="1"/>
</dbReference>
<reference evidence="6" key="1">
    <citation type="submission" date="2025-08" db="UniProtKB">
        <authorList>
            <consortium name="RefSeq"/>
        </authorList>
    </citation>
    <scope>IDENTIFICATION</scope>
    <source>
        <tissue evidence="6">Leaf</tissue>
    </source>
</reference>
<dbReference type="Proteomes" id="UP000827889">
    <property type="component" value="Chromosome 9"/>
</dbReference>
<dbReference type="InterPro" id="IPR000010">
    <property type="entry name" value="Cystatin_dom"/>
</dbReference>
<feature type="chain" id="PRO_5047078978" evidence="3">
    <location>
        <begin position="25"/>
        <end position="117"/>
    </location>
</feature>
<keyword evidence="2" id="KW-0789">Thiol protease inhibitor</keyword>
<organism evidence="5 6">
    <name type="scientific">Rhodamnia argentea</name>
    <dbReference type="NCBI Taxonomy" id="178133"/>
    <lineage>
        <taxon>Eukaryota</taxon>
        <taxon>Viridiplantae</taxon>
        <taxon>Streptophyta</taxon>
        <taxon>Embryophyta</taxon>
        <taxon>Tracheophyta</taxon>
        <taxon>Spermatophyta</taxon>
        <taxon>Magnoliopsida</taxon>
        <taxon>eudicotyledons</taxon>
        <taxon>Gunneridae</taxon>
        <taxon>Pentapetalae</taxon>
        <taxon>rosids</taxon>
        <taxon>malvids</taxon>
        <taxon>Myrtales</taxon>
        <taxon>Myrtaceae</taxon>
        <taxon>Myrtoideae</taxon>
        <taxon>Myrteae</taxon>
        <taxon>Australasian group</taxon>
        <taxon>Rhodamnia</taxon>
    </lineage>
</organism>
<dbReference type="Pfam" id="PF16845">
    <property type="entry name" value="SQAPI"/>
    <property type="match status" value="1"/>
</dbReference>
<dbReference type="GO" id="GO:0004869">
    <property type="term" value="F:cysteine-type endopeptidase inhibitor activity"/>
    <property type="evidence" value="ECO:0007669"/>
    <property type="project" value="UniProtKB-KW"/>
</dbReference>
<evidence type="ECO:0000313" key="6">
    <source>
        <dbReference type="RefSeq" id="XP_030519270.2"/>
    </source>
</evidence>
<sequence>MRRQLHLLLLLLLLLAALLLSALAIGEWNPIKDVRNPHVKEIGEFAVAEFNKDPRHGADLQFQSVIKGETQVVSGTNYRLILAARDPAGVKNYEALVWEKPWEHFKQLKSFSPVKDV</sequence>
<dbReference type="SUPFAM" id="SSF54403">
    <property type="entry name" value="Cystatin/monellin"/>
    <property type="match status" value="1"/>
</dbReference>
<dbReference type="SMART" id="SM00043">
    <property type="entry name" value="CY"/>
    <property type="match status" value="1"/>
</dbReference>
<dbReference type="RefSeq" id="XP_030519270.2">
    <property type="nucleotide sequence ID" value="XM_030663410.2"/>
</dbReference>
<evidence type="ECO:0000256" key="1">
    <source>
        <dbReference type="ARBA" id="ARBA00022690"/>
    </source>
</evidence>
<feature type="domain" description="Cystatin" evidence="4">
    <location>
        <begin position="23"/>
        <end position="114"/>
    </location>
</feature>
<keyword evidence="5" id="KW-1185">Reference proteome</keyword>
<proteinExistence type="predicted"/>
<evidence type="ECO:0000256" key="2">
    <source>
        <dbReference type="ARBA" id="ARBA00022704"/>
    </source>
</evidence>
<gene>
    <name evidence="6" type="primary">LOC115732725</name>
</gene>